<name>V5FWV3_BYSSN</name>
<protein>
    <submittedName>
        <fullName evidence="4">Kelch repeat protein</fullName>
    </submittedName>
</protein>
<dbReference type="EMBL" id="BAUL01000044">
    <property type="protein sequence ID" value="GAD93097.1"/>
    <property type="molecule type" value="Genomic_DNA"/>
</dbReference>
<keyword evidence="1" id="KW-0677">Repeat</keyword>
<comment type="caution">
    <text evidence="4">The sequence shown here is derived from an EMBL/GenBank/DDBJ whole genome shotgun (WGS) entry which is preliminary data.</text>
</comment>
<dbReference type="PANTHER" id="PTHR47435:SF4">
    <property type="entry name" value="KELCH REPEAT PROTEIN (AFU_ORTHOLOGUE AFUA_5G12780)"/>
    <property type="match status" value="1"/>
</dbReference>
<feature type="region of interest" description="Disordered" evidence="3">
    <location>
        <begin position="433"/>
        <end position="456"/>
    </location>
</feature>
<dbReference type="Pfam" id="PF24681">
    <property type="entry name" value="Kelch_KLHDC2_KLHL20_DRC7"/>
    <property type="match status" value="1"/>
</dbReference>
<dbReference type="Proteomes" id="UP000018001">
    <property type="component" value="Unassembled WGS sequence"/>
</dbReference>
<accession>V5FWV3</accession>
<dbReference type="Gene3D" id="2.120.10.80">
    <property type="entry name" value="Kelch-type beta propeller"/>
    <property type="match status" value="2"/>
</dbReference>
<dbReference type="HOGENOM" id="CLU_385413_0_0_1"/>
<dbReference type="InterPro" id="IPR032675">
    <property type="entry name" value="LRR_dom_sf"/>
</dbReference>
<evidence type="ECO:0000313" key="4">
    <source>
        <dbReference type="EMBL" id="GAD93097.1"/>
    </source>
</evidence>
<dbReference type="SUPFAM" id="SSF117281">
    <property type="entry name" value="Kelch motif"/>
    <property type="match status" value="1"/>
</dbReference>
<dbReference type="SUPFAM" id="SSF50965">
    <property type="entry name" value="Galactose oxidase, central domain"/>
    <property type="match status" value="1"/>
</dbReference>
<dbReference type="InParanoid" id="V5FWV3"/>
<feature type="compositionally biased region" description="Polar residues" evidence="3">
    <location>
        <begin position="435"/>
        <end position="449"/>
    </location>
</feature>
<gene>
    <name evidence="4" type="ORF">PVAR5_1698</name>
</gene>
<feature type="region of interest" description="Disordered" evidence="3">
    <location>
        <begin position="351"/>
        <end position="373"/>
    </location>
</feature>
<proteinExistence type="predicted"/>
<dbReference type="OrthoDB" id="10250130at2759"/>
<dbReference type="InterPro" id="IPR011043">
    <property type="entry name" value="Gal_Oxase/kelch_b-propeller"/>
</dbReference>
<dbReference type="GO" id="GO:0019760">
    <property type="term" value="P:glucosinolate metabolic process"/>
    <property type="evidence" value="ECO:0007669"/>
    <property type="project" value="UniProtKB-ARBA"/>
</dbReference>
<organism evidence="4 5">
    <name type="scientific">Byssochlamys spectabilis (strain No. 5 / NBRC 109023)</name>
    <name type="common">Paecilomyces variotii</name>
    <dbReference type="NCBI Taxonomy" id="1356009"/>
    <lineage>
        <taxon>Eukaryota</taxon>
        <taxon>Fungi</taxon>
        <taxon>Dikarya</taxon>
        <taxon>Ascomycota</taxon>
        <taxon>Pezizomycotina</taxon>
        <taxon>Eurotiomycetes</taxon>
        <taxon>Eurotiomycetidae</taxon>
        <taxon>Eurotiales</taxon>
        <taxon>Thermoascaceae</taxon>
        <taxon>Paecilomyces</taxon>
    </lineage>
</organism>
<dbReference type="eggNOG" id="KOG0379">
    <property type="taxonomic scope" value="Eukaryota"/>
</dbReference>
<evidence type="ECO:0000256" key="1">
    <source>
        <dbReference type="ARBA" id="ARBA00022737"/>
    </source>
</evidence>
<dbReference type="SUPFAM" id="SSF52047">
    <property type="entry name" value="RNI-like"/>
    <property type="match status" value="1"/>
</dbReference>
<dbReference type="InterPro" id="IPR015915">
    <property type="entry name" value="Kelch-typ_b-propeller"/>
</dbReference>
<dbReference type="Gene3D" id="3.80.10.10">
    <property type="entry name" value="Ribonuclease Inhibitor"/>
    <property type="match status" value="1"/>
</dbReference>
<keyword evidence="5" id="KW-1185">Reference proteome</keyword>
<dbReference type="AlphaFoldDB" id="V5FWV3"/>
<dbReference type="PANTHER" id="PTHR47435">
    <property type="entry name" value="KELCH REPEAT PROTEIN (AFU_ORTHOLOGUE AFUA_5G12780)"/>
    <property type="match status" value="1"/>
</dbReference>
<evidence type="ECO:0000256" key="3">
    <source>
        <dbReference type="SAM" id="MobiDB-lite"/>
    </source>
</evidence>
<evidence type="ECO:0000256" key="2">
    <source>
        <dbReference type="ARBA" id="ARBA00023004"/>
    </source>
</evidence>
<sequence>MLKSFVWQLKTCVPTEILGLLGPSGFLQVKQPDLESIFLVTDSHGCESSYDLGSFKKLKRLSWTGLHSKVEWLALRECFETASSQLTYLELDAVSWNRVKYHPSGIPNPEAFLVHEVLKPQPGEGRVVFPNLKYMRLSAISFKSTALQMASICCFESLRSLKLRFCPGWNEFLNHIVSSHPTIRLETLEIQSLVDYDRTFNTDETISKFIDACQGLRELCIMVPESFSDTGKIFHSILHHNDTLKNLAFHQRDIIHMDTYPLVLKRQRDVPDFSFWPARSKGCSMLHSQNPLLDLELECIGICCVPELLKTIVSPLAEKSSLKLLHVRQSGVDFDRYGNWGIAPKEAADGWTEDSDIARSSSESSSGDNRPDNITKNLHKFAQWAFGPDDPSIQRSSQTLAVVAGNVYIYGGELRPREPVDSVVYRMALDRDTDTTTNSKPIPISTTSNNPPPRVGSASTALNGKVYLFSGRGGTAMAPIEEKGSFWVFSPDENSWTQVAPRDPQLPYPVGRSYHALTNDGKETIFLHAGCPEKGRLGDLWAFNISTRQWRELPAAPKPERGGTSIAYAAGKVFRMNGFDGRTEQGGAVDVFRLDRNVWETVTYQPDGVSGPGPRSVSCLLAVEIQGKAKLVTMFGERDPSSLGHQGAGKMLADVWVFDVESKTWTEIQTEGSDAPEARGWFDADVVTGELSGSSIIVHGGLAESNERLGDVWRLQF</sequence>
<reference evidence="5" key="1">
    <citation type="journal article" date="2014" name="Genome Announc.">
        <title>Draft genome sequence of the formaldehyde-resistant fungus Byssochlamys spectabilis No. 5 (anamorph Paecilomyces variotii No. 5) (NBRC109023).</title>
        <authorList>
            <person name="Oka T."/>
            <person name="Ekino K."/>
            <person name="Fukuda K."/>
            <person name="Nomura Y."/>
        </authorList>
    </citation>
    <scope>NUCLEOTIDE SEQUENCE [LARGE SCALE GENOMIC DNA]</scope>
    <source>
        <strain evidence="5">No. 5 / NBRC 109023</strain>
    </source>
</reference>
<keyword evidence="2" id="KW-0408">Iron</keyword>
<evidence type="ECO:0000313" key="5">
    <source>
        <dbReference type="Proteomes" id="UP000018001"/>
    </source>
</evidence>